<proteinExistence type="predicted"/>
<reference evidence="1 2" key="1">
    <citation type="submission" date="2020-08" db="EMBL/GenBank/DDBJ databases">
        <title>Genomic Encyclopedia of Type Strains, Phase IV (KMG-IV): sequencing the most valuable type-strain genomes for metagenomic binning, comparative biology and taxonomic classification.</title>
        <authorList>
            <person name="Goeker M."/>
        </authorList>
    </citation>
    <scope>NUCLEOTIDE SEQUENCE [LARGE SCALE GENOMIC DNA]</scope>
    <source>
        <strain evidence="1 2">DSM 26189</strain>
    </source>
</reference>
<sequence>MNIMNTNQGALAPAHGARPFDPAEWLNRVTDAGLLYFLCDGILTLGARPSRKASLAMMALQGELGDESRKAAVIREIERRRGLESSAPDD</sequence>
<dbReference type="AlphaFoldDB" id="A0A7W6BMY3"/>
<protein>
    <submittedName>
        <fullName evidence="1">Uncharacterized protein</fullName>
    </submittedName>
</protein>
<organism evidence="1 2">
    <name type="scientific">Sphingobium jiangsuense</name>
    <dbReference type="NCBI Taxonomy" id="870476"/>
    <lineage>
        <taxon>Bacteria</taxon>
        <taxon>Pseudomonadati</taxon>
        <taxon>Pseudomonadota</taxon>
        <taxon>Alphaproteobacteria</taxon>
        <taxon>Sphingomonadales</taxon>
        <taxon>Sphingomonadaceae</taxon>
        <taxon>Sphingobium</taxon>
    </lineage>
</organism>
<dbReference type="Proteomes" id="UP000571950">
    <property type="component" value="Unassembled WGS sequence"/>
</dbReference>
<evidence type="ECO:0000313" key="2">
    <source>
        <dbReference type="Proteomes" id="UP000571950"/>
    </source>
</evidence>
<dbReference type="EMBL" id="JACIDT010000037">
    <property type="protein sequence ID" value="MBB3928819.1"/>
    <property type="molecule type" value="Genomic_DNA"/>
</dbReference>
<evidence type="ECO:0000313" key="1">
    <source>
        <dbReference type="EMBL" id="MBB3928819.1"/>
    </source>
</evidence>
<name>A0A7W6BMY3_9SPHN</name>
<dbReference type="RefSeq" id="WP_188073997.1">
    <property type="nucleotide sequence ID" value="NZ_BSPS01000135.1"/>
</dbReference>
<keyword evidence="2" id="KW-1185">Reference proteome</keyword>
<comment type="caution">
    <text evidence="1">The sequence shown here is derived from an EMBL/GenBank/DDBJ whole genome shotgun (WGS) entry which is preliminary data.</text>
</comment>
<accession>A0A7W6BMY3</accession>
<gene>
    <name evidence="1" type="ORF">GGR43_004564</name>
</gene>